<evidence type="ECO:0000313" key="12">
    <source>
        <dbReference type="EMBL" id="CAB3409144.1"/>
    </source>
</evidence>
<evidence type="ECO:0000256" key="1">
    <source>
        <dbReference type="ARBA" id="ARBA00001936"/>
    </source>
</evidence>
<accession>A0A8S1FAD4</accession>
<evidence type="ECO:0000256" key="8">
    <source>
        <dbReference type="ARBA" id="ARBA00023211"/>
    </source>
</evidence>
<dbReference type="InterPro" id="IPR013035">
    <property type="entry name" value="PEP_carboxykinase_C"/>
</dbReference>
<dbReference type="GO" id="GO:0019543">
    <property type="term" value="P:propionate catabolic process"/>
    <property type="evidence" value="ECO:0007669"/>
    <property type="project" value="TreeGrafter"/>
</dbReference>
<gene>
    <name evidence="12" type="ORF">CBOVIS_LOCUS10834</name>
</gene>
<keyword evidence="6" id="KW-0210">Decarboxylase</keyword>
<evidence type="ECO:0000256" key="5">
    <source>
        <dbReference type="ARBA" id="ARBA00022741"/>
    </source>
</evidence>
<organism evidence="12 13">
    <name type="scientific">Caenorhabditis bovis</name>
    <dbReference type="NCBI Taxonomy" id="2654633"/>
    <lineage>
        <taxon>Eukaryota</taxon>
        <taxon>Metazoa</taxon>
        <taxon>Ecdysozoa</taxon>
        <taxon>Nematoda</taxon>
        <taxon>Chromadorea</taxon>
        <taxon>Rhabditida</taxon>
        <taxon>Rhabditina</taxon>
        <taxon>Rhabditomorpha</taxon>
        <taxon>Rhabditoidea</taxon>
        <taxon>Rhabditidae</taxon>
        <taxon>Peloderinae</taxon>
        <taxon>Caenorhabditis</taxon>
    </lineage>
</organism>
<dbReference type="Pfam" id="PF00821">
    <property type="entry name" value="PEPCK_GTP"/>
    <property type="match status" value="1"/>
</dbReference>
<dbReference type="EC" id="4.1.1.32" evidence="3"/>
<keyword evidence="8" id="KW-0464">Manganese</keyword>
<dbReference type="PANTHER" id="PTHR11561">
    <property type="entry name" value="PHOSPHOENOLPYRUVATE CARBOXYKINASE"/>
    <property type="match status" value="1"/>
</dbReference>
<evidence type="ECO:0000313" key="13">
    <source>
        <dbReference type="Proteomes" id="UP000494206"/>
    </source>
</evidence>
<evidence type="ECO:0000256" key="2">
    <source>
        <dbReference type="ARBA" id="ARBA00005796"/>
    </source>
</evidence>
<dbReference type="InterPro" id="IPR035077">
    <property type="entry name" value="PEP_carboxykinase_GTP_C"/>
</dbReference>
<dbReference type="Gene3D" id="3.90.228.20">
    <property type="match status" value="1"/>
</dbReference>
<dbReference type="EMBL" id="CADEPM010000008">
    <property type="protein sequence ID" value="CAB3409144.1"/>
    <property type="molecule type" value="Genomic_DNA"/>
</dbReference>
<dbReference type="PANTHER" id="PTHR11561:SF2">
    <property type="entry name" value="PHOSPHOENOLPYRUVATE CARBOXYKINASE (GTP)"/>
    <property type="match status" value="1"/>
</dbReference>
<name>A0A8S1FAD4_9PELO</name>
<keyword evidence="13" id="KW-1185">Reference proteome</keyword>
<evidence type="ECO:0000259" key="10">
    <source>
        <dbReference type="Pfam" id="PF00821"/>
    </source>
</evidence>
<comment type="similarity">
    <text evidence="2">Belongs to the phosphoenolpyruvate carboxykinase [GTP] family.</text>
</comment>
<dbReference type="SUPFAM" id="SSF68923">
    <property type="entry name" value="PEP carboxykinase N-terminal domain"/>
    <property type="match status" value="1"/>
</dbReference>
<dbReference type="GO" id="GO:0006094">
    <property type="term" value="P:gluconeogenesis"/>
    <property type="evidence" value="ECO:0007669"/>
    <property type="project" value="InterPro"/>
</dbReference>
<dbReference type="GO" id="GO:0071333">
    <property type="term" value="P:cellular response to glucose stimulus"/>
    <property type="evidence" value="ECO:0007669"/>
    <property type="project" value="TreeGrafter"/>
</dbReference>
<dbReference type="InterPro" id="IPR035078">
    <property type="entry name" value="PEP_carboxykinase_GTP_N"/>
</dbReference>
<dbReference type="InterPro" id="IPR008210">
    <property type="entry name" value="PEP_carboxykinase_N"/>
</dbReference>
<dbReference type="OrthoDB" id="5777351at2759"/>
<protein>
    <recommendedName>
        <fullName evidence="3">phosphoenolpyruvate carboxykinase (GTP)</fullName>
        <ecNumber evidence="3">4.1.1.32</ecNumber>
    </recommendedName>
</protein>
<dbReference type="Proteomes" id="UP000494206">
    <property type="component" value="Unassembled WGS sequence"/>
</dbReference>
<keyword evidence="5" id="KW-0547">Nucleotide-binding</keyword>
<comment type="caution">
    <text evidence="12">The sequence shown here is derived from an EMBL/GenBank/DDBJ whole genome shotgun (WGS) entry which is preliminary data.</text>
</comment>
<dbReference type="GO" id="GO:0046327">
    <property type="term" value="P:glycerol biosynthetic process from pyruvate"/>
    <property type="evidence" value="ECO:0007669"/>
    <property type="project" value="TreeGrafter"/>
</dbReference>
<dbReference type="GO" id="GO:0005829">
    <property type="term" value="C:cytosol"/>
    <property type="evidence" value="ECO:0007669"/>
    <property type="project" value="TreeGrafter"/>
</dbReference>
<keyword evidence="7" id="KW-0342">GTP-binding</keyword>
<dbReference type="GO" id="GO:0033993">
    <property type="term" value="P:response to lipid"/>
    <property type="evidence" value="ECO:0007669"/>
    <property type="project" value="TreeGrafter"/>
</dbReference>
<feature type="domain" description="Phosphoenolpyruvate carboxykinase C-terminal P-loop" evidence="10">
    <location>
        <begin position="396"/>
        <end position="599"/>
    </location>
</feature>
<dbReference type="InterPro" id="IPR008209">
    <property type="entry name" value="PEP_carboxykinase_GTP"/>
</dbReference>
<dbReference type="GO" id="GO:0006107">
    <property type="term" value="P:oxaloacetate metabolic process"/>
    <property type="evidence" value="ECO:0007669"/>
    <property type="project" value="TreeGrafter"/>
</dbReference>
<dbReference type="GO" id="GO:0005525">
    <property type="term" value="F:GTP binding"/>
    <property type="evidence" value="ECO:0007669"/>
    <property type="project" value="UniProtKB-KW"/>
</dbReference>
<dbReference type="GO" id="GO:0030145">
    <property type="term" value="F:manganese ion binding"/>
    <property type="evidence" value="ECO:0007669"/>
    <property type="project" value="TreeGrafter"/>
</dbReference>
<sequence>MIETDCPTCKYPVSNSRDNRLAIDLQERLPKFNNTIYIPNYGNVPVTNGDLSWINGHVMTFVIECVGLMRPCAIRICNGSVFEAKELKELIVAENDFQPLKNLNRFCTDSVEFGPDRIYVVVKDKSDEIERFSAKTAQDNSQAIYDDNSPKNMSAMCFKKYKEQNYRACMTGRTMYVVPYSMGLIGGRSTMYGVQITDDPIFVLNLRTTFRVSSAVWHAIGTSNCFIKGAHSIGSPRPIVRKVPTPKSHDPHCCIVHQLNLRKIWVFGPTFGRSARFANTIAVRAVGFIGLKEKTLALNAAILEIRNPAGATINVCFASSEPLERLDLAKPAPSSLAEWRIDVVARRIAWLKWRDNKMFAISPENEEMNMVPIVSCAADLIENEKKKLDIIAFNPQSTKWSSDLGVPISGIVFGDRRYDRVPIVFEANSWQEGVVLTAGYRSHVQPKSGASKEAKLDFENNPMGMRNDIGFNFGKFVEHWLQMGCVDDDKCKPPLMFHINLFQEDDGKPIWPSSGENIRIFEWIFKRCADPSNLAIADVSAIGKTPKALNLDGLATTMNTGNLLKVDVRFWLEELARMRAFFSNHISGNKPKQVEQVLLEISSKL</sequence>
<evidence type="ECO:0000259" key="11">
    <source>
        <dbReference type="Pfam" id="PF17297"/>
    </source>
</evidence>
<evidence type="ECO:0000256" key="4">
    <source>
        <dbReference type="ARBA" id="ARBA00022723"/>
    </source>
</evidence>
<keyword evidence="4" id="KW-0479">Metal-binding</keyword>
<dbReference type="GO" id="GO:0042594">
    <property type="term" value="P:response to starvation"/>
    <property type="evidence" value="ECO:0007669"/>
    <property type="project" value="TreeGrafter"/>
</dbReference>
<reference evidence="12 13" key="1">
    <citation type="submission" date="2020-04" db="EMBL/GenBank/DDBJ databases">
        <authorList>
            <person name="Laetsch R D."/>
            <person name="Stevens L."/>
            <person name="Kumar S."/>
            <person name="Blaxter L. M."/>
        </authorList>
    </citation>
    <scope>NUCLEOTIDE SEQUENCE [LARGE SCALE GENOMIC DNA]</scope>
</reference>
<evidence type="ECO:0000256" key="7">
    <source>
        <dbReference type="ARBA" id="ARBA00023134"/>
    </source>
</evidence>
<dbReference type="AlphaFoldDB" id="A0A8S1FAD4"/>
<proteinExistence type="inferred from homology"/>
<dbReference type="GO" id="GO:0004613">
    <property type="term" value="F:phosphoenolpyruvate carboxykinase (GTP) activity"/>
    <property type="evidence" value="ECO:0007669"/>
    <property type="project" value="UniProtKB-EC"/>
</dbReference>
<dbReference type="Pfam" id="PF17297">
    <property type="entry name" value="PEPCK_N"/>
    <property type="match status" value="1"/>
</dbReference>
<evidence type="ECO:0000256" key="3">
    <source>
        <dbReference type="ARBA" id="ARBA00012306"/>
    </source>
</evidence>
<evidence type="ECO:0000256" key="9">
    <source>
        <dbReference type="ARBA" id="ARBA00023239"/>
    </source>
</evidence>
<dbReference type="PIRSF" id="PIRSF001348">
    <property type="entry name" value="PEP_carboxykinase_GTP"/>
    <property type="match status" value="1"/>
</dbReference>
<comment type="cofactor">
    <cofactor evidence="1">
        <name>Mn(2+)</name>
        <dbReference type="ChEBI" id="CHEBI:29035"/>
    </cofactor>
</comment>
<dbReference type="SUPFAM" id="SSF53795">
    <property type="entry name" value="PEP carboxykinase-like"/>
    <property type="match status" value="1"/>
</dbReference>
<keyword evidence="9" id="KW-0456">Lyase</keyword>
<feature type="domain" description="Phosphoenolpyruvate carboxykinase GTP-utilising N-terminal" evidence="11">
    <location>
        <begin position="61"/>
        <end position="272"/>
    </location>
</feature>
<evidence type="ECO:0000256" key="6">
    <source>
        <dbReference type="ARBA" id="ARBA00022793"/>
    </source>
</evidence>
<dbReference type="Gene3D" id="3.40.449.10">
    <property type="entry name" value="Phosphoenolpyruvate Carboxykinase, domain 1"/>
    <property type="match status" value="1"/>
</dbReference>